<proteinExistence type="predicted"/>
<accession>A0A9N9ETK7</accession>
<dbReference type="EMBL" id="CAJVQA010009952">
    <property type="protein sequence ID" value="CAG8691541.1"/>
    <property type="molecule type" value="Genomic_DNA"/>
</dbReference>
<gene>
    <name evidence="1" type="ORF">CPELLU_LOCUS11324</name>
</gene>
<reference evidence="1" key="1">
    <citation type="submission" date="2021-06" db="EMBL/GenBank/DDBJ databases">
        <authorList>
            <person name="Kallberg Y."/>
            <person name="Tangrot J."/>
            <person name="Rosling A."/>
        </authorList>
    </citation>
    <scope>NUCLEOTIDE SEQUENCE</scope>
    <source>
        <strain evidence="1">FL966</strain>
    </source>
</reference>
<dbReference type="AlphaFoldDB" id="A0A9N9ETK7"/>
<name>A0A9N9ETK7_9GLOM</name>
<protein>
    <submittedName>
        <fullName evidence="1">20075_t:CDS:1</fullName>
    </submittedName>
</protein>
<evidence type="ECO:0000313" key="1">
    <source>
        <dbReference type="EMBL" id="CAG8691541.1"/>
    </source>
</evidence>
<organism evidence="1 2">
    <name type="scientific">Cetraspora pellucida</name>
    <dbReference type="NCBI Taxonomy" id="1433469"/>
    <lineage>
        <taxon>Eukaryota</taxon>
        <taxon>Fungi</taxon>
        <taxon>Fungi incertae sedis</taxon>
        <taxon>Mucoromycota</taxon>
        <taxon>Glomeromycotina</taxon>
        <taxon>Glomeromycetes</taxon>
        <taxon>Diversisporales</taxon>
        <taxon>Gigasporaceae</taxon>
        <taxon>Cetraspora</taxon>
    </lineage>
</organism>
<comment type="caution">
    <text evidence="1">The sequence shown here is derived from an EMBL/GenBank/DDBJ whole genome shotgun (WGS) entry which is preliminary data.</text>
</comment>
<keyword evidence="2" id="KW-1185">Reference proteome</keyword>
<sequence>MYANATLKNKSNILSLLAKILSRSKIKDFGFCFIIPPSQLSINKSIKQLISEFLYNNLQKLSITKQKQNSEINEVYFLEKSKYNIYFELKSQYPDIKLSLSSFYKLYLKNFKKAQKKTDIC</sequence>
<evidence type="ECO:0000313" key="2">
    <source>
        <dbReference type="Proteomes" id="UP000789759"/>
    </source>
</evidence>
<dbReference type="OrthoDB" id="5686618at2759"/>
<dbReference type="Proteomes" id="UP000789759">
    <property type="component" value="Unassembled WGS sequence"/>
</dbReference>